<gene>
    <name evidence="1" type="ORF">PPSIR1_01819</name>
</gene>
<evidence type="ECO:0000313" key="2">
    <source>
        <dbReference type="Proteomes" id="UP000005801"/>
    </source>
</evidence>
<dbReference type="Proteomes" id="UP000005801">
    <property type="component" value="Unassembled WGS sequence"/>
</dbReference>
<dbReference type="STRING" id="391625.PPSIR1_01819"/>
<dbReference type="RefSeq" id="WP_006972921.1">
    <property type="nucleotide sequence ID" value="NZ_ABCS01000038.1"/>
</dbReference>
<protein>
    <submittedName>
        <fullName evidence="1">Uncharacterized protein</fullName>
    </submittedName>
</protein>
<keyword evidence="2" id="KW-1185">Reference proteome</keyword>
<reference evidence="1 2" key="1">
    <citation type="submission" date="2007-06" db="EMBL/GenBank/DDBJ databases">
        <authorList>
            <person name="Shimkets L."/>
            <person name="Ferriera S."/>
            <person name="Johnson J."/>
            <person name="Kravitz S."/>
            <person name="Beeson K."/>
            <person name="Sutton G."/>
            <person name="Rogers Y.-H."/>
            <person name="Friedman R."/>
            <person name="Frazier M."/>
            <person name="Venter J.C."/>
        </authorList>
    </citation>
    <scope>NUCLEOTIDE SEQUENCE [LARGE SCALE GENOMIC DNA]</scope>
    <source>
        <strain evidence="1 2">SIR-1</strain>
    </source>
</reference>
<sequence length="176" mass="19936">MSTTTPDKFTAFIPPELDGEVVVFLTGMRINKWWRPSHWLPVFMAMGGMLSELRASPELGLLGHHAWFGQTMIVLQYWRSHQHLEDYARAKQRRHMPAWVRFMKRVGVGGDVGIWHETYLVRPGNYETVYVNMPAFGLAAATEPVAITRRTDSATARIDAGRASARQSEKHEADAA</sequence>
<name>A6G876_9BACT</name>
<dbReference type="Pfam" id="PF13826">
    <property type="entry name" value="Monooxy_af470-like"/>
    <property type="match status" value="1"/>
</dbReference>
<dbReference type="InterPro" id="IPR025444">
    <property type="entry name" value="Monooxy_af470"/>
</dbReference>
<dbReference type="eggNOG" id="ENOG5030N64">
    <property type="taxonomic scope" value="Bacteria"/>
</dbReference>
<accession>A6G876</accession>
<proteinExistence type="predicted"/>
<organism evidence="1 2">
    <name type="scientific">Plesiocystis pacifica SIR-1</name>
    <dbReference type="NCBI Taxonomy" id="391625"/>
    <lineage>
        <taxon>Bacteria</taxon>
        <taxon>Pseudomonadati</taxon>
        <taxon>Myxococcota</taxon>
        <taxon>Polyangia</taxon>
        <taxon>Nannocystales</taxon>
        <taxon>Nannocystaceae</taxon>
        <taxon>Plesiocystis</taxon>
    </lineage>
</organism>
<evidence type="ECO:0000313" key="1">
    <source>
        <dbReference type="EMBL" id="EDM77917.1"/>
    </source>
</evidence>
<dbReference type="EMBL" id="ABCS01000038">
    <property type="protein sequence ID" value="EDM77917.1"/>
    <property type="molecule type" value="Genomic_DNA"/>
</dbReference>
<dbReference type="OrthoDB" id="7566033at2"/>
<comment type="caution">
    <text evidence="1">The sequence shown here is derived from an EMBL/GenBank/DDBJ whole genome shotgun (WGS) entry which is preliminary data.</text>
</comment>
<dbReference type="AlphaFoldDB" id="A6G876"/>